<sequence>MSIKIYNTLKRAKEPFVPVEEGKVKMYVCGPTVYSHIHIGNARPAIFFDTVRRYFEYKGYEVTYIQNFTDVDDKIIKAAQQEGKSAKEVAETYIKAYLDVAQQLNIKPATAHPKVTENMKEIIAFIEDLIKAGLAYEADGDVYYRTHKFKEYGKLSQQNTEELLAGARIEVNENKESPLDFALWKKAKPGEVFWESPWGKGRPGWHIECSAMIKKYLGETIDIHGGGLDLTFPHHENEIAQTEGLTHKPLARYWMHNAMVTINQEKMSKSLGNVVRVNDLLSRHDPQVLRFFMLTGHYRSPINYSEELLNQAKNGLERLKTAVANLEHALKSSAAGAPDEEHPAVATGKRKFEEAMDDDFNTANAISALFELAREANTYLNQGEGHPAVLKSFRDTLVGLAGVLGLKLEEEQALLDEEIERLIEERNKARKARDFATADRIRDQLAARGIILEDTPQGVRWRRR</sequence>
<dbReference type="PANTHER" id="PTHR10890:SF3">
    <property type="entry name" value="CYSTEINE--TRNA LIGASE, CYTOPLASMIC"/>
    <property type="match status" value="1"/>
</dbReference>
<evidence type="ECO:0000313" key="19">
    <source>
        <dbReference type="Proteomes" id="UP000825179"/>
    </source>
</evidence>
<dbReference type="RefSeq" id="WP_007502779.1">
    <property type="nucleotide sequence ID" value="NZ_AFCE01000066.1"/>
</dbReference>
<feature type="binding site" evidence="13">
    <location>
        <position position="209"/>
    </location>
    <ligand>
        <name>Zn(2+)</name>
        <dbReference type="ChEBI" id="CHEBI:29105"/>
    </ligand>
</feature>
<comment type="subcellular location">
    <subcellularLocation>
        <location evidence="1 13">Cytoplasm</location>
    </subcellularLocation>
</comment>
<dbReference type="SUPFAM" id="SSF52374">
    <property type="entry name" value="Nucleotidylyl transferase"/>
    <property type="match status" value="1"/>
</dbReference>
<evidence type="ECO:0000256" key="6">
    <source>
        <dbReference type="ARBA" id="ARBA00022723"/>
    </source>
</evidence>
<keyword evidence="14" id="KW-0175">Coiled coil</keyword>
<keyword evidence="5 13" id="KW-0436">Ligase</keyword>
<dbReference type="GO" id="GO:0008270">
    <property type="term" value="F:zinc ion binding"/>
    <property type="evidence" value="ECO:0007669"/>
    <property type="project" value="UniProtKB-UniRule"/>
</dbReference>
<dbReference type="InterPro" id="IPR024909">
    <property type="entry name" value="Cys-tRNA/MSH_ligase"/>
</dbReference>
<accession>F5L3Z5</accession>
<evidence type="ECO:0000256" key="4">
    <source>
        <dbReference type="ARBA" id="ARBA00022490"/>
    </source>
</evidence>
<dbReference type="InterPro" id="IPR015273">
    <property type="entry name" value="Cys-tRNA-synt_Ia_DALR"/>
</dbReference>
<feature type="short sequence motif" description="'KMSKS' region" evidence="13">
    <location>
        <begin position="266"/>
        <end position="270"/>
    </location>
</feature>
<dbReference type="EMBL" id="AFCE01000066">
    <property type="protein sequence ID" value="EGL83937.1"/>
    <property type="molecule type" value="Genomic_DNA"/>
</dbReference>
<evidence type="ECO:0000256" key="10">
    <source>
        <dbReference type="ARBA" id="ARBA00022917"/>
    </source>
</evidence>
<evidence type="ECO:0000256" key="12">
    <source>
        <dbReference type="ARBA" id="ARBA00047398"/>
    </source>
</evidence>
<feature type="short sequence motif" description="'HIGH' region" evidence="13">
    <location>
        <begin position="31"/>
        <end position="41"/>
    </location>
</feature>
<evidence type="ECO:0000256" key="2">
    <source>
        <dbReference type="ARBA" id="ARBA00005594"/>
    </source>
</evidence>
<name>F5L3Z5_CALTT</name>
<reference evidence="16 18" key="1">
    <citation type="journal article" date="2011" name="J. Bacteriol.">
        <title>Draft genome sequence of the thermoalkaliphilic Caldalkalibacillus thermarum strain TA2.A1.</title>
        <authorList>
            <person name="Kalamorz F."/>
            <person name="Keis S."/>
            <person name="McMillan D.G."/>
            <person name="Olsson K."/>
            <person name="Stanton J.A."/>
            <person name="Stockwell P."/>
            <person name="Black M.A."/>
            <person name="Klingeman D.M."/>
            <person name="Land M.L."/>
            <person name="Han C.S."/>
            <person name="Martin S.L."/>
            <person name="Becher S.A."/>
            <person name="Peddie C.J."/>
            <person name="Morgan H.W."/>
            <person name="Matthies D."/>
            <person name="Preiss L."/>
            <person name="Meier T."/>
            <person name="Brown S.D."/>
            <person name="Cook G.M."/>
        </authorList>
    </citation>
    <scope>NUCLEOTIDE SEQUENCE [LARGE SCALE GENOMIC DNA]</scope>
    <source>
        <strain evidence="16 18">TA2.A1</strain>
    </source>
</reference>
<keyword evidence="7 13" id="KW-0547">Nucleotide-binding</keyword>
<keyword evidence="4 13" id="KW-0963">Cytoplasm</keyword>
<dbReference type="OrthoDB" id="9815130at2"/>
<feature type="coiled-coil region" evidence="14">
    <location>
        <begin position="405"/>
        <end position="439"/>
    </location>
</feature>
<dbReference type="PRINTS" id="PR00983">
    <property type="entry name" value="TRNASYNTHCYS"/>
</dbReference>
<dbReference type="EC" id="6.1.1.16" evidence="13"/>
<evidence type="ECO:0000313" key="17">
    <source>
        <dbReference type="EMBL" id="QZT34399.1"/>
    </source>
</evidence>
<dbReference type="Pfam" id="PF23493">
    <property type="entry name" value="CysS_C"/>
    <property type="match status" value="1"/>
</dbReference>
<dbReference type="InterPro" id="IPR009080">
    <property type="entry name" value="tRNAsynth_Ia_anticodon-bd"/>
</dbReference>
<evidence type="ECO:0000256" key="7">
    <source>
        <dbReference type="ARBA" id="ARBA00022741"/>
    </source>
</evidence>
<keyword evidence="8 13" id="KW-0862">Zinc</keyword>
<dbReference type="GO" id="GO:0004817">
    <property type="term" value="F:cysteine-tRNA ligase activity"/>
    <property type="evidence" value="ECO:0007669"/>
    <property type="project" value="UniProtKB-UniRule"/>
</dbReference>
<keyword evidence="13" id="KW-0597">Phosphoprotein</keyword>
<dbReference type="Gene3D" id="3.40.50.620">
    <property type="entry name" value="HUPs"/>
    <property type="match status" value="1"/>
</dbReference>
<dbReference type="NCBIfam" id="TIGR00435">
    <property type="entry name" value="cysS"/>
    <property type="match status" value="1"/>
</dbReference>
<feature type="binding site" evidence="13">
    <location>
        <position position="238"/>
    </location>
    <ligand>
        <name>Zn(2+)</name>
        <dbReference type="ChEBI" id="CHEBI:29105"/>
    </ligand>
</feature>
<feature type="domain" description="Cysteinyl-tRNA synthetase class Ia DALR" evidence="15">
    <location>
        <begin position="351"/>
        <end position="415"/>
    </location>
</feature>
<feature type="binding site" evidence="13">
    <location>
        <position position="234"/>
    </location>
    <ligand>
        <name>Zn(2+)</name>
        <dbReference type="ChEBI" id="CHEBI:29105"/>
    </ligand>
</feature>
<dbReference type="Proteomes" id="UP000010716">
    <property type="component" value="Unassembled WGS sequence"/>
</dbReference>
<evidence type="ECO:0000313" key="18">
    <source>
        <dbReference type="Proteomes" id="UP000010716"/>
    </source>
</evidence>
<dbReference type="eggNOG" id="COG0215">
    <property type="taxonomic scope" value="Bacteria"/>
</dbReference>
<keyword evidence="10 13" id="KW-0648">Protein biosynthesis</keyword>
<keyword evidence="11 13" id="KW-0030">Aminoacyl-tRNA synthetase</keyword>
<evidence type="ECO:0000256" key="8">
    <source>
        <dbReference type="ARBA" id="ARBA00022833"/>
    </source>
</evidence>
<feature type="binding site" evidence="13">
    <location>
        <position position="269"/>
    </location>
    <ligand>
        <name>ATP</name>
        <dbReference type="ChEBI" id="CHEBI:30616"/>
    </ligand>
</feature>
<organism evidence="16 18">
    <name type="scientific">Caldalkalibacillus thermarum (strain TA2.A1)</name>
    <dbReference type="NCBI Taxonomy" id="986075"/>
    <lineage>
        <taxon>Bacteria</taxon>
        <taxon>Bacillati</taxon>
        <taxon>Bacillota</taxon>
        <taxon>Bacilli</taxon>
        <taxon>Bacillales</taxon>
        <taxon>Bacillaceae</taxon>
        <taxon>Caldalkalibacillus</taxon>
    </lineage>
</organism>
<dbReference type="HAMAP" id="MF_00041">
    <property type="entry name" value="Cys_tRNA_synth"/>
    <property type="match status" value="1"/>
</dbReference>
<dbReference type="GO" id="GO:0005829">
    <property type="term" value="C:cytosol"/>
    <property type="evidence" value="ECO:0007669"/>
    <property type="project" value="TreeGrafter"/>
</dbReference>
<dbReference type="Proteomes" id="UP000825179">
    <property type="component" value="Chromosome"/>
</dbReference>
<evidence type="ECO:0000313" key="16">
    <source>
        <dbReference type="EMBL" id="EGL83937.1"/>
    </source>
</evidence>
<gene>
    <name evidence="13 17" type="primary">cysS</name>
    <name evidence="16" type="ORF">CathTA2_0507</name>
    <name evidence="17" type="ORF">HUR95_03095</name>
</gene>
<keyword evidence="6 13" id="KW-0479">Metal-binding</keyword>
<dbReference type="EMBL" id="CP082237">
    <property type="protein sequence ID" value="QZT34399.1"/>
    <property type="molecule type" value="Genomic_DNA"/>
</dbReference>
<evidence type="ECO:0000256" key="9">
    <source>
        <dbReference type="ARBA" id="ARBA00022840"/>
    </source>
</evidence>
<dbReference type="PANTHER" id="PTHR10890">
    <property type="entry name" value="CYSTEINYL-TRNA SYNTHETASE"/>
    <property type="match status" value="1"/>
</dbReference>
<dbReference type="FunFam" id="3.40.50.620:FF:000009">
    <property type="entry name" value="Cysteine--tRNA ligase"/>
    <property type="match status" value="1"/>
</dbReference>
<keyword evidence="9 13" id="KW-0067">ATP-binding</keyword>
<dbReference type="SUPFAM" id="SSF47323">
    <property type="entry name" value="Anticodon-binding domain of a subclass of class I aminoacyl-tRNA synthetases"/>
    <property type="match status" value="1"/>
</dbReference>
<comment type="similarity">
    <text evidence="2 13">Belongs to the class-I aminoacyl-tRNA synthetase family.</text>
</comment>
<dbReference type="InterPro" id="IPR056411">
    <property type="entry name" value="CysS_C"/>
</dbReference>
<feature type="binding site" evidence="13">
    <location>
        <position position="29"/>
    </location>
    <ligand>
        <name>Zn(2+)</name>
        <dbReference type="ChEBI" id="CHEBI:29105"/>
    </ligand>
</feature>
<comment type="cofactor">
    <cofactor evidence="13">
        <name>Zn(2+)</name>
        <dbReference type="ChEBI" id="CHEBI:29105"/>
    </cofactor>
    <text evidence="13">Binds 1 zinc ion per subunit.</text>
</comment>
<dbReference type="InterPro" id="IPR015803">
    <property type="entry name" value="Cys-tRNA-ligase"/>
</dbReference>
<proteinExistence type="inferred from homology"/>
<dbReference type="Gene3D" id="1.20.120.1910">
    <property type="entry name" value="Cysteine-tRNA ligase, C-terminal anti-codon recognition domain"/>
    <property type="match status" value="1"/>
</dbReference>
<evidence type="ECO:0000256" key="13">
    <source>
        <dbReference type="HAMAP-Rule" id="MF_00041"/>
    </source>
</evidence>
<comment type="catalytic activity">
    <reaction evidence="12 13">
        <text>tRNA(Cys) + L-cysteine + ATP = L-cysteinyl-tRNA(Cys) + AMP + diphosphate</text>
        <dbReference type="Rhea" id="RHEA:17773"/>
        <dbReference type="Rhea" id="RHEA-COMP:9661"/>
        <dbReference type="Rhea" id="RHEA-COMP:9679"/>
        <dbReference type="ChEBI" id="CHEBI:30616"/>
        <dbReference type="ChEBI" id="CHEBI:33019"/>
        <dbReference type="ChEBI" id="CHEBI:35235"/>
        <dbReference type="ChEBI" id="CHEBI:78442"/>
        <dbReference type="ChEBI" id="CHEBI:78517"/>
        <dbReference type="ChEBI" id="CHEBI:456215"/>
        <dbReference type="EC" id="6.1.1.16"/>
    </reaction>
</comment>
<keyword evidence="19" id="KW-1185">Reference proteome</keyword>
<dbReference type="AlphaFoldDB" id="F5L3Z5"/>
<evidence type="ECO:0000256" key="3">
    <source>
        <dbReference type="ARBA" id="ARBA00011245"/>
    </source>
</evidence>
<evidence type="ECO:0000256" key="11">
    <source>
        <dbReference type="ARBA" id="ARBA00023146"/>
    </source>
</evidence>
<comment type="subunit">
    <text evidence="3 13">Monomer.</text>
</comment>
<dbReference type="GO" id="GO:0006423">
    <property type="term" value="P:cysteinyl-tRNA aminoacylation"/>
    <property type="evidence" value="ECO:0007669"/>
    <property type="project" value="UniProtKB-UniRule"/>
</dbReference>
<dbReference type="Pfam" id="PF09190">
    <property type="entry name" value="DALR_2"/>
    <property type="match status" value="1"/>
</dbReference>
<evidence type="ECO:0000256" key="1">
    <source>
        <dbReference type="ARBA" id="ARBA00004496"/>
    </source>
</evidence>
<evidence type="ECO:0000256" key="5">
    <source>
        <dbReference type="ARBA" id="ARBA00022598"/>
    </source>
</evidence>
<dbReference type="InterPro" id="IPR014729">
    <property type="entry name" value="Rossmann-like_a/b/a_fold"/>
</dbReference>
<reference evidence="17" key="3">
    <citation type="submission" date="2021-08" db="EMBL/GenBank/DDBJ databases">
        <authorList>
            <person name="de Jong S."/>
            <person name="van den Broek M."/>
            <person name="Merkel A."/>
            <person name="de la Torre Cortes P."/>
            <person name="Kalamorz F."/>
            <person name="Cook G."/>
            <person name="van Loosdrecht M."/>
            <person name="McMillan D."/>
        </authorList>
    </citation>
    <scope>NUCLEOTIDE SEQUENCE</scope>
    <source>
        <strain evidence="17">TA2.A1</strain>
    </source>
</reference>
<evidence type="ECO:0000259" key="15">
    <source>
        <dbReference type="SMART" id="SM00840"/>
    </source>
</evidence>
<reference evidence="17 19" key="2">
    <citation type="journal article" date="2020" name="Extremophiles">
        <title>Genomic analysis of Caldalkalibacillus thermarum TA2.A1 reveals aerobic alkaliphilic metabolism and evolutionary hallmarks linking alkaliphilic bacteria and plant life.</title>
        <authorList>
            <person name="de Jong S.I."/>
            <person name="van den Broek M.A."/>
            <person name="Merkel A.Y."/>
            <person name="de la Torre Cortes P."/>
            <person name="Kalamorz F."/>
            <person name="Cook G.M."/>
            <person name="van Loosdrecht M.C.M."/>
            <person name="McMillan D.G.G."/>
        </authorList>
    </citation>
    <scope>NUCLEOTIDE SEQUENCE [LARGE SCALE GENOMIC DNA]</scope>
    <source>
        <strain evidence="17 19">TA2.A1</strain>
    </source>
</reference>
<feature type="modified residue" description="Phosphoserine" evidence="13">
    <location>
        <position position="270"/>
    </location>
</feature>
<dbReference type="GO" id="GO:0005524">
    <property type="term" value="F:ATP binding"/>
    <property type="evidence" value="ECO:0007669"/>
    <property type="project" value="UniProtKB-UniRule"/>
</dbReference>
<protein>
    <recommendedName>
        <fullName evidence="13">Cysteine--tRNA ligase</fullName>
        <ecNumber evidence="13">6.1.1.16</ecNumber>
    </recommendedName>
    <alternativeName>
        <fullName evidence="13">Cysteinyl-tRNA synthetase</fullName>
        <shortName evidence="13">CysRS</shortName>
    </alternativeName>
</protein>
<dbReference type="KEGG" id="cthu:HUR95_03095"/>
<evidence type="ECO:0000256" key="14">
    <source>
        <dbReference type="SAM" id="Coils"/>
    </source>
</evidence>
<dbReference type="Pfam" id="PF01406">
    <property type="entry name" value="tRNA-synt_1e"/>
    <property type="match status" value="1"/>
</dbReference>
<dbReference type="SMART" id="SM00840">
    <property type="entry name" value="DALR_2"/>
    <property type="match status" value="1"/>
</dbReference>
<dbReference type="InterPro" id="IPR032678">
    <property type="entry name" value="tRNA-synt_1_cat_dom"/>
</dbReference>
<dbReference type="CDD" id="cd00672">
    <property type="entry name" value="CysRS_core"/>
    <property type="match status" value="1"/>
</dbReference>